<dbReference type="Proteomes" id="UP000184047">
    <property type="component" value="Unassembled WGS sequence"/>
</dbReference>
<protein>
    <submittedName>
        <fullName evidence="1">RteC protein</fullName>
    </submittedName>
</protein>
<dbReference type="RefSeq" id="WP_034737333.1">
    <property type="nucleotide sequence ID" value="NZ_FQWT01000004.1"/>
</dbReference>
<dbReference type="STRING" id="421058.SAMN05421866_2749"/>
<evidence type="ECO:0000313" key="1">
    <source>
        <dbReference type="EMBL" id="SHH42693.1"/>
    </source>
</evidence>
<keyword evidence="2" id="KW-1185">Reference proteome</keyword>
<dbReference type="AlphaFoldDB" id="A0A1M5SX51"/>
<dbReference type="EMBL" id="FQWT01000004">
    <property type="protein sequence ID" value="SHH42693.1"/>
    <property type="molecule type" value="Genomic_DNA"/>
</dbReference>
<evidence type="ECO:0000313" key="2">
    <source>
        <dbReference type="Proteomes" id="UP000184047"/>
    </source>
</evidence>
<proteinExistence type="predicted"/>
<gene>
    <name evidence="1" type="ORF">SAMN05421866_2749</name>
</gene>
<dbReference type="GeneID" id="56900535"/>
<organism evidence="1 2">
    <name type="scientific">Chryseobacterium oranimense</name>
    <dbReference type="NCBI Taxonomy" id="421058"/>
    <lineage>
        <taxon>Bacteria</taxon>
        <taxon>Pseudomonadati</taxon>
        <taxon>Bacteroidota</taxon>
        <taxon>Flavobacteriia</taxon>
        <taxon>Flavobacteriales</taxon>
        <taxon>Weeksellaceae</taxon>
        <taxon>Chryseobacterium group</taxon>
        <taxon>Chryseobacterium</taxon>
    </lineage>
</organism>
<dbReference type="OrthoDB" id="790983at2"/>
<reference evidence="2" key="1">
    <citation type="submission" date="2016-11" db="EMBL/GenBank/DDBJ databases">
        <authorList>
            <person name="Varghese N."/>
            <person name="Submissions S."/>
        </authorList>
    </citation>
    <scope>NUCLEOTIDE SEQUENCE [LARGE SCALE GENOMIC DNA]</scope>
    <source>
        <strain evidence="2">DSM 19055</strain>
    </source>
</reference>
<sequence length="279" mass="33102">MTSSLNHIISEIQRKENAISLSAPNTIDEAYQMTIYLKEYLWSIREDITKQGFKNHWEEINFFRNIKPYILSKLIYHNKIFRIQTACPVDGGKMYASYFLEQLKELKQEYREHIYNSDFYRYYRSGRTDRDETYFRLGNINFHDGLNSFVFEIDPLFSTYYDNKVARIIANELLYTYILQKINDDEMADFSARDISDSILWTDTKNALIELIYALYANSSLSDGKIGIRKISLALERMFQISLGDLHHSFHRMKYRAGSRTAFLDQLKSSLEEYMDKDL</sequence>
<accession>A0A1M5SX51</accession>
<name>A0A1M5SX51_9FLAO</name>
<dbReference type="InterPro" id="IPR018534">
    <property type="entry name" value="Tet_reg_excision_RteC"/>
</dbReference>
<dbReference type="Pfam" id="PF09357">
    <property type="entry name" value="RteC"/>
    <property type="match status" value="1"/>
</dbReference>